<name>A0A9W5B774_9HYPH</name>
<evidence type="ECO:0000256" key="1">
    <source>
        <dbReference type="SAM" id="MobiDB-lite"/>
    </source>
</evidence>
<dbReference type="AlphaFoldDB" id="A0A9W5B774"/>
<dbReference type="Proteomes" id="UP000191933">
    <property type="component" value="Unassembled WGS sequence"/>
</dbReference>
<organism evidence="2 3">
    <name type="scientific">Agrobacterium genomosp. 2 str. CFBP 5494</name>
    <dbReference type="NCBI Taxonomy" id="1183436"/>
    <lineage>
        <taxon>Bacteria</taxon>
        <taxon>Pseudomonadati</taxon>
        <taxon>Pseudomonadota</taxon>
        <taxon>Alphaproteobacteria</taxon>
        <taxon>Hyphomicrobiales</taxon>
        <taxon>Rhizobiaceae</taxon>
        <taxon>Rhizobium/Agrobacterium group</taxon>
        <taxon>Agrobacterium</taxon>
        <taxon>Agrobacterium tumefaciens complex</taxon>
    </lineage>
</organism>
<sequence length="127" mass="14090">MGCRKLWREGIWRWRSAAFTLVRMAFRATHAWTDLIVCFIRGEGFQLTLARLLTAPGAISCALESLPGGSMRQQTKPFIVERKPSRKPKPDTTQPSIWGRLDADIAQGLKNQHDADPAAATGGDDRA</sequence>
<evidence type="ECO:0000313" key="3">
    <source>
        <dbReference type="Proteomes" id="UP000191933"/>
    </source>
</evidence>
<keyword evidence="3" id="KW-1185">Reference proteome</keyword>
<proteinExistence type="predicted"/>
<gene>
    <name evidence="2" type="ORF">AGR2A_pa60160</name>
</gene>
<reference evidence="2 3" key="1">
    <citation type="submission" date="2016-01" db="EMBL/GenBank/DDBJ databases">
        <authorList>
            <person name="Regsiter A."/>
            <person name="william w."/>
        </authorList>
    </citation>
    <scope>NUCLEOTIDE SEQUENCE [LARGE SCALE GENOMIC DNA]</scope>
    <source>
        <strain evidence="2 3">CFBP 5494</strain>
    </source>
</reference>
<feature type="region of interest" description="Disordered" evidence="1">
    <location>
        <begin position="69"/>
        <end position="97"/>
    </location>
</feature>
<dbReference type="EMBL" id="FBVY01000044">
    <property type="protein sequence ID" value="CUX02865.1"/>
    <property type="molecule type" value="Genomic_DNA"/>
</dbReference>
<accession>A0A9W5B774</accession>
<evidence type="ECO:0000313" key="2">
    <source>
        <dbReference type="EMBL" id="CUX02865.1"/>
    </source>
</evidence>
<comment type="caution">
    <text evidence="2">The sequence shown here is derived from an EMBL/GenBank/DDBJ whole genome shotgun (WGS) entry which is preliminary data.</text>
</comment>
<protein>
    <submittedName>
        <fullName evidence="2">Uncharacterized protein</fullName>
    </submittedName>
</protein>